<dbReference type="AlphaFoldDB" id="A0A6A5XPX1"/>
<gene>
    <name evidence="9" type="ORF">BU24DRAFT_451452</name>
</gene>
<evidence type="ECO:0000256" key="6">
    <source>
        <dbReference type="SAM" id="MobiDB-lite"/>
    </source>
</evidence>
<feature type="region of interest" description="Disordered" evidence="6">
    <location>
        <begin position="282"/>
        <end position="326"/>
    </location>
</feature>
<comment type="subcellular location">
    <subcellularLocation>
        <location evidence="1">Membrane</location>
        <topology evidence="1">Multi-pass membrane protein</topology>
    </subcellularLocation>
</comment>
<evidence type="ECO:0000313" key="10">
    <source>
        <dbReference type="Proteomes" id="UP000799778"/>
    </source>
</evidence>
<feature type="transmembrane region" description="Helical" evidence="7">
    <location>
        <begin position="95"/>
        <end position="117"/>
    </location>
</feature>
<dbReference type="RefSeq" id="XP_033382733.1">
    <property type="nucleotide sequence ID" value="XM_033531107.1"/>
</dbReference>
<dbReference type="Pfam" id="PF20684">
    <property type="entry name" value="Fung_rhodopsin"/>
    <property type="match status" value="1"/>
</dbReference>
<evidence type="ECO:0000256" key="2">
    <source>
        <dbReference type="ARBA" id="ARBA00022692"/>
    </source>
</evidence>
<evidence type="ECO:0000259" key="8">
    <source>
        <dbReference type="Pfam" id="PF20684"/>
    </source>
</evidence>
<keyword evidence="2 7" id="KW-0812">Transmembrane</keyword>
<feature type="compositionally biased region" description="Polar residues" evidence="6">
    <location>
        <begin position="305"/>
        <end position="314"/>
    </location>
</feature>
<proteinExistence type="inferred from homology"/>
<sequence length="326" mass="36538">MASITKLPPDENRGPLYLGVMIACLVLSVTFIALRTSVRLFMVKKLDLDDWFMLAALPFMIVNQGLSYVSLQYGMGRHIFFLGPPDIMNAIKYNAIAQIFNITTFYFVKASIVLFLLRLVTHLHKTKRMILWISFGLLTAMNVEALIVSIFQCQPLQKQWNPTSSGICWNRNVFQYSAYALAAVTILTDVVYLVLPIVYLWDLRVPTMRKVGIFALLGVGCVSMVCSIVTIPWLRDLSITLDVTYEIVPLACLKFAELNVAVWVGCVPALQPLFRKLMGPGSTMPDPESGEKNSHRLLAIKRSQDTGSTKSSAHGTMKSEYEVLDE</sequence>
<protein>
    <recommendedName>
        <fullName evidence="8">Rhodopsin domain-containing protein</fullName>
    </recommendedName>
</protein>
<feature type="compositionally biased region" description="Basic and acidic residues" evidence="6">
    <location>
        <begin position="317"/>
        <end position="326"/>
    </location>
</feature>
<dbReference type="OrthoDB" id="3934549at2759"/>
<dbReference type="PANTHER" id="PTHR33048">
    <property type="entry name" value="PTH11-LIKE INTEGRAL MEMBRANE PROTEIN (AFU_ORTHOLOGUE AFUA_5G11245)"/>
    <property type="match status" value="1"/>
</dbReference>
<evidence type="ECO:0000256" key="3">
    <source>
        <dbReference type="ARBA" id="ARBA00022989"/>
    </source>
</evidence>
<dbReference type="EMBL" id="ML978070">
    <property type="protein sequence ID" value="KAF2014394.1"/>
    <property type="molecule type" value="Genomic_DNA"/>
</dbReference>
<name>A0A6A5XPX1_9PLEO</name>
<accession>A0A6A5XPX1</accession>
<organism evidence="9 10">
    <name type="scientific">Aaosphaeria arxii CBS 175.79</name>
    <dbReference type="NCBI Taxonomy" id="1450172"/>
    <lineage>
        <taxon>Eukaryota</taxon>
        <taxon>Fungi</taxon>
        <taxon>Dikarya</taxon>
        <taxon>Ascomycota</taxon>
        <taxon>Pezizomycotina</taxon>
        <taxon>Dothideomycetes</taxon>
        <taxon>Pleosporomycetidae</taxon>
        <taxon>Pleosporales</taxon>
        <taxon>Pleosporales incertae sedis</taxon>
        <taxon>Aaosphaeria</taxon>
    </lineage>
</organism>
<feature type="transmembrane region" description="Helical" evidence="7">
    <location>
        <begin position="213"/>
        <end position="235"/>
    </location>
</feature>
<evidence type="ECO:0000256" key="4">
    <source>
        <dbReference type="ARBA" id="ARBA00023136"/>
    </source>
</evidence>
<dbReference type="InterPro" id="IPR052337">
    <property type="entry name" value="SAT4-like"/>
</dbReference>
<dbReference type="InterPro" id="IPR049326">
    <property type="entry name" value="Rhodopsin_dom_fungi"/>
</dbReference>
<evidence type="ECO:0000313" key="9">
    <source>
        <dbReference type="EMBL" id="KAF2014394.1"/>
    </source>
</evidence>
<feature type="transmembrane region" description="Helical" evidence="7">
    <location>
        <begin position="129"/>
        <end position="151"/>
    </location>
</feature>
<feature type="transmembrane region" description="Helical" evidence="7">
    <location>
        <begin position="16"/>
        <end position="34"/>
    </location>
</feature>
<keyword evidence="3 7" id="KW-1133">Transmembrane helix</keyword>
<evidence type="ECO:0000256" key="7">
    <source>
        <dbReference type="SAM" id="Phobius"/>
    </source>
</evidence>
<feature type="transmembrane region" description="Helical" evidence="7">
    <location>
        <begin position="179"/>
        <end position="201"/>
    </location>
</feature>
<dbReference type="GeneID" id="54288504"/>
<feature type="domain" description="Rhodopsin" evidence="8">
    <location>
        <begin position="34"/>
        <end position="276"/>
    </location>
</feature>
<evidence type="ECO:0000256" key="5">
    <source>
        <dbReference type="ARBA" id="ARBA00038359"/>
    </source>
</evidence>
<keyword evidence="10" id="KW-1185">Reference proteome</keyword>
<dbReference type="PROSITE" id="PS51257">
    <property type="entry name" value="PROKAR_LIPOPROTEIN"/>
    <property type="match status" value="1"/>
</dbReference>
<evidence type="ECO:0000256" key="1">
    <source>
        <dbReference type="ARBA" id="ARBA00004141"/>
    </source>
</evidence>
<reference evidence="9" key="1">
    <citation type="journal article" date="2020" name="Stud. Mycol.">
        <title>101 Dothideomycetes genomes: a test case for predicting lifestyles and emergence of pathogens.</title>
        <authorList>
            <person name="Haridas S."/>
            <person name="Albert R."/>
            <person name="Binder M."/>
            <person name="Bloem J."/>
            <person name="Labutti K."/>
            <person name="Salamov A."/>
            <person name="Andreopoulos B."/>
            <person name="Baker S."/>
            <person name="Barry K."/>
            <person name="Bills G."/>
            <person name="Bluhm B."/>
            <person name="Cannon C."/>
            <person name="Castanera R."/>
            <person name="Culley D."/>
            <person name="Daum C."/>
            <person name="Ezra D."/>
            <person name="Gonzalez J."/>
            <person name="Henrissat B."/>
            <person name="Kuo A."/>
            <person name="Liang C."/>
            <person name="Lipzen A."/>
            <person name="Lutzoni F."/>
            <person name="Magnuson J."/>
            <person name="Mondo S."/>
            <person name="Nolan M."/>
            <person name="Ohm R."/>
            <person name="Pangilinan J."/>
            <person name="Park H.-J."/>
            <person name="Ramirez L."/>
            <person name="Alfaro M."/>
            <person name="Sun H."/>
            <person name="Tritt A."/>
            <person name="Yoshinaga Y."/>
            <person name="Zwiers L.-H."/>
            <person name="Turgeon B."/>
            <person name="Goodwin S."/>
            <person name="Spatafora J."/>
            <person name="Crous P."/>
            <person name="Grigoriev I."/>
        </authorList>
    </citation>
    <scope>NUCLEOTIDE SEQUENCE</scope>
    <source>
        <strain evidence="9">CBS 175.79</strain>
    </source>
</reference>
<feature type="transmembrane region" description="Helical" evidence="7">
    <location>
        <begin position="54"/>
        <end position="75"/>
    </location>
</feature>
<dbReference type="Proteomes" id="UP000799778">
    <property type="component" value="Unassembled WGS sequence"/>
</dbReference>
<comment type="similarity">
    <text evidence="5">Belongs to the SAT4 family.</text>
</comment>
<keyword evidence="4 7" id="KW-0472">Membrane</keyword>
<dbReference type="GO" id="GO:0016020">
    <property type="term" value="C:membrane"/>
    <property type="evidence" value="ECO:0007669"/>
    <property type="project" value="UniProtKB-SubCell"/>
</dbReference>
<dbReference type="PANTHER" id="PTHR33048:SF146">
    <property type="entry name" value="INTEGRAL MEMBRANE PROTEIN"/>
    <property type="match status" value="1"/>
</dbReference>